<dbReference type="EMBL" id="MN175499">
    <property type="protein sequence ID" value="QID06318.1"/>
    <property type="molecule type" value="Genomic_DNA"/>
</dbReference>
<protein>
    <submittedName>
        <fullName evidence="1">Ankyrin repeat-containing protein</fullName>
    </submittedName>
</protein>
<accession>A0A6G6ADB0</accession>
<proteinExistence type="predicted"/>
<sequence>MILKFYYKYYNELPLGLHKIEFSDLYLLKTNITELTWFFEEYIYLVEVDLNDSETSFHKSKYNEFTCNKFNILEKYSLLDLSTLYNIGIKKVYIDPCELEDDKYINFIHVLNESNIELYFSDNFMYNASINGHTNLLNLYFIYGNKIPLYGIEIDEASARYNIKSLNWWINSGLELNYTNESFNFYQCNEIKILELLNWWIESGLEIKYNHNFIKKLSDNKCIQVLDFLLSHGFKLECNEIIIDNNSSSGRSEVLDWWLNSGIQLNYTEKSIDSAIGFRNEKILKWWINSGLKLKYTKAFILSSQEWLKEIGIFDYFIN</sequence>
<evidence type="ECO:0000313" key="1">
    <source>
        <dbReference type="EMBL" id="QID06318.1"/>
    </source>
</evidence>
<organism evidence="1">
    <name type="scientific">Borely moumouvirus</name>
    <dbReference type="NCBI Taxonomy" id="2712067"/>
    <lineage>
        <taxon>Viruses</taxon>
        <taxon>Varidnaviria</taxon>
        <taxon>Bamfordvirae</taxon>
        <taxon>Nucleocytoviricota</taxon>
        <taxon>Megaviricetes</taxon>
        <taxon>Imitervirales</taxon>
        <taxon>Mimiviridae</taxon>
        <taxon>Megamimivirinae</taxon>
        <taxon>Moumouvirus</taxon>
    </lineage>
</organism>
<name>A0A6G6ADB0_9VIRU</name>
<reference evidence="1" key="1">
    <citation type="submission" date="2019-07" db="EMBL/GenBank/DDBJ databases">
        <title>The discovery of a new lineage B mimivirus raises questions about particles surface fibrils.</title>
        <authorList>
            <person name="Silva L.K.S."/>
            <person name="Rodrigues R.A.L."/>
            <person name="Andrade A.C.S.P."/>
            <person name="Hikida H."/>
            <person name="Andreani J."/>
            <person name="Levasseur A."/>
            <person name="La Scola B."/>
            <person name="Abrahao J.S."/>
        </authorList>
    </citation>
    <scope>NUCLEOTIDE SEQUENCE</scope>
    <source>
        <strain evidence="1">B60</strain>
    </source>
</reference>